<keyword evidence="8" id="KW-1185">Reference proteome</keyword>
<gene>
    <name evidence="7" type="primary">nfsA</name>
    <name evidence="7" type="ORF">GCM10010521_55630</name>
</gene>
<keyword evidence="3 5" id="KW-0288">FMN</keyword>
<dbReference type="EMBL" id="BAAAVM010000101">
    <property type="protein sequence ID" value="GAA2770989.1"/>
    <property type="molecule type" value="Genomic_DNA"/>
</dbReference>
<accession>A0ABN3V2B8</accession>
<evidence type="ECO:0000256" key="2">
    <source>
        <dbReference type="ARBA" id="ARBA00022630"/>
    </source>
</evidence>
<dbReference type="PANTHER" id="PTHR43425">
    <property type="entry name" value="OXYGEN-INSENSITIVE NADPH NITROREDUCTASE"/>
    <property type="match status" value="1"/>
</dbReference>
<feature type="domain" description="Nitroreductase" evidence="6">
    <location>
        <begin position="16"/>
        <end position="169"/>
    </location>
</feature>
<keyword evidence="4 5" id="KW-0560">Oxidoreductase</keyword>
<name>A0ABN3V2B8_9ACTN</name>
<dbReference type="Pfam" id="PF00881">
    <property type="entry name" value="Nitroreductase"/>
    <property type="match status" value="1"/>
</dbReference>
<reference evidence="7 8" key="1">
    <citation type="journal article" date="2019" name="Int. J. Syst. Evol. Microbiol.">
        <title>The Global Catalogue of Microorganisms (GCM) 10K type strain sequencing project: providing services to taxonomists for standard genome sequencing and annotation.</title>
        <authorList>
            <consortium name="The Broad Institute Genomics Platform"/>
            <consortium name="The Broad Institute Genome Sequencing Center for Infectious Disease"/>
            <person name="Wu L."/>
            <person name="Ma J."/>
        </authorList>
    </citation>
    <scope>NUCLEOTIDE SEQUENCE [LARGE SCALE GENOMIC DNA]</scope>
    <source>
        <strain evidence="7 8">JCM 11574</strain>
    </source>
</reference>
<dbReference type="InterPro" id="IPR029479">
    <property type="entry name" value="Nitroreductase"/>
</dbReference>
<evidence type="ECO:0000256" key="4">
    <source>
        <dbReference type="ARBA" id="ARBA00023002"/>
    </source>
</evidence>
<evidence type="ECO:0000256" key="5">
    <source>
        <dbReference type="PIRNR" id="PIRNR005426"/>
    </source>
</evidence>
<keyword evidence="5" id="KW-0521">NADP</keyword>
<dbReference type="InterPro" id="IPR016446">
    <property type="entry name" value="Flavin_OxRdtase_Frp"/>
</dbReference>
<keyword evidence="2 5" id="KW-0285">Flavoprotein</keyword>
<evidence type="ECO:0000256" key="3">
    <source>
        <dbReference type="ARBA" id="ARBA00022643"/>
    </source>
</evidence>
<protein>
    <submittedName>
        <fullName evidence="7">Nitroreductase NfsA</fullName>
    </submittedName>
</protein>
<dbReference type="InterPro" id="IPR000415">
    <property type="entry name" value="Nitroreductase-like"/>
</dbReference>
<dbReference type="SUPFAM" id="SSF55469">
    <property type="entry name" value="FMN-dependent nitroreductase-like"/>
    <property type="match status" value="1"/>
</dbReference>
<dbReference type="PIRSF" id="PIRSF005426">
    <property type="entry name" value="Frp"/>
    <property type="match status" value="1"/>
</dbReference>
<dbReference type="Gene3D" id="3.40.109.10">
    <property type="entry name" value="NADH Oxidase"/>
    <property type="match status" value="1"/>
</dbReference>
<evidence type="ECO:0000313" key="8">
    <source>
        <dbReference type="Proteomes" id="UP001500893"/>
    </source>
</evidence>
<dbReference type="Proteomes" id="UP001500893">
    <property type="component" value="Unassembled WGS sequence"/>
</dbReference>
<evidence type="ECO:0000313" key="7">
    <source>
        <dbReference type="EMBL" id="GAA2770989.1"/>
    </source>
</evidence>
<proteinExistence type="inferred from homology"/>
<dbReference type="PANTHER" id="PTHR43425:SF2">
    <property type="entry name" value="OXYGEN-INSENSITIVE NADPH NITROREDUCTASE"/>
    <property type="match status" value="1"/>
</dbReference>
<organism evidence="7 8">
    <name type="scientific">Streptomyces rameus</name>
    <dbReference type="NCBI Taxonomy" id="68261"/>
    <lineage>
        <taxon>Bacteria</taxon>
        <taxon>Bacillati</taxon>
        <taxon>Actinomycetota</taxon>
        <taxon>Actinomycetes</taxon>
        <taxon>Kitasatosporales</taxon>
        <taxon>Streptomycetaceae</taxon>
        <taxon>Streptomyces</taxon>
    </lineage>
</organism>
<evidence type="ECO:0000256" key="1">
    <source>
        <dbReference type="ARBA" id="ARBA00008366"/>
    </source>
</evidence>
<dbReference type="RefSeq" id="WP_345056905.1">
    <property type="nucleotide sequence ID" value="NZ_BAAAVM010000101.1"/>
</dbReference>
<sequence>MTLTTTAQDVLDLLLTRSSVRAFTAEEVPAPLVTQALGTAVRAPTSFNFQPYSFIVVRDRKLAAELADVAGGQPHIRQAPVLVMVCAEVARVGRYCGLVPDADGGAPHDLLLSCVVDASLAGMCAALAAESLSLGTVMVGGVRNQPTRVRELLGIPEGVHVLFALCMGWPAERPAVRPRLDADLSVHADRYDGARAERAARYDTRTLRTPGGPVTAREADAWRQEVAQGVSRARRLFTDG</sequence>
<comment type="similarity">
    <text evidence="1 5">Belongs to the flavin oxidoreductase frp family.</text>
</comment>
<comment type="caution">
    <text evidence="7">The sequence shown here is derived from an EMBL/GenBank/DDBJ whole genome shotgun (WGS) entry which is preliminary data.</text>
</comment>
<evidence type="ECO:0000259" key="6">
    <source>
        <dbReference type="Pfam" id="PF00881"/>
    </source>
</evidence>